<organism evidence="2 3">
    <name type="scientific">Pocillopora meandrina</name>
    <dbReference type="NCBI Taxonomy" id="46732"/>
    <lineage>
        <taxon>Eukaryota</taxon>
        <taxon>Metazoa</taxon>
        <taxon>Cnidaria</taxon>
        <taxon>Anthozoa</taxon>
        <taxon>Hexacorallia</taxon>
        <taxon>Scleractinia</taxon>
        <taxon>Astrocoeniina</taxon>
        <taxon>Pocilloporidae</taxon>
        <taxon>Pocillopora</taxon>
    </lineage>
</organism>
<name>A0AAU9VXE1_9CNID</name>
<feature type="compositionally biased region" description="Basic residues" evidence="1">
    <location>
        <begin position="344"/>
        <end position="362"/>
    </location>
</feature>
<accession>A0AAU9VXE1</accession>
<reference evidence="2 3" key="1">
    <citation type="submission" date="2022-05" db="EMBL/GenBank/DDBJ databases">
        <authorList>
            <consortium name="Genoscope - CEA"/>
            <person name="William W."/>
        </authorList>
    </citation>
    <scope>NUCLEOTIDE SEQUENCE [LARGE SCALE GENOMIC DNA]</scope>
</reference>
<dbReference type="Proteomes" id="UP001159428">
    <property type="component" value="Unassembled WGS sequence"/>
</dbReference>
<evidence type="ECO:0000313" key="2">
    <source>
        <dbReference type="EMBL" id="CAH3038543.1"/>
    </source>
</evidence>
<keyword evidence="3" id="KW-1185">Reference proteome</keyword>
<sequence length="362" mass="41691">MASKSSLEDIEKRIVEVLKHLQPTDDDRRESDHKLFTDCDIKNPSEVAHLMGPRFMRETRKKAVLESFVLKEITIPMDRNQGEDPSKKSSPQEWGKQFHKALEKQINGQRTIESVEGRLLTEMEEKFECTFVQAEVGICGYAVKKSRVDCYKGKIDAVALRQIPEGDPQVVIVDWKTYAKDDSPTEWWDKAKYYKDPLYQCLLYRELLQTHLKVNDINASVGIMLVPLCQARQGQVIPGLCTNFQHMEEEGLLDTIKSYQWFSEESKCVHTVILPCKLLNRERLSDTYLENGVLKETTVVKDIIDDSATVGDMCEELGLLKLKIEDSLAKDDRKSDEEEEKSDAKKKGHISRVKRMFKSKKK</sequence>
<evidence type="ECO:0000256" key="1">
    <source>
        <dbReference type="SAM" id="MobiDB-lite"/>
    </source>
</evidence>
<proteinExistence type="predicted"/>
<feature type="region of interest" description="Disordered" evidence="1">
    <location>
        <begin position="76"/>
        <end position="95"/>
    </location>
</feature>
<dbReference type="AlphaFoldDB" id="A0AAU9VXE1"/>
<gene>
    <name evidence="2" type="ORF">PMEA_00021754</name>
</gene>
<feature type="region of interest" description="Disordered" evidence="1">
    <location>
        <begin position="329"/>
        <end position="362"/>
    </location>
</feature>
<evidence type="ECO:0000313" key="3">
    <source>
        <dbReference type="Proteomes" id="UP001159428"/>
    </source>
</evidence>
<comment type="caution">
    <text evidence="2">The sequence shown here is derived from an EMBL/GenBank/DDBJ whole genome shotgun (WGS) entry which is preliminary data.</text>
</comment>
<dbReference type="EMBL" id="CALNXJ010000004">
    <property type="protein sequence ID" value="CAH3038543.1"/>
    <property type="molecule type" value="Genomic_DNA"/>
</dbReference>
<protein>
    <recommendedName>
        <fullName evidence="4">PD-(D/E)XK endonuclease-like domain-containing protein</fullName>
    </recommendedName>
</protein>
<evidence type="ECO:0008006" key="4">
    <source>
        <dbReference type="Google" id="ProtNLM"/>
    </source>
</evidence>